<organism evidence="1 2">
    <name type="scientific">Solanum commersonii</name>
    <name type="common">Commerson's wild potato</name>
    <name type="synonym">Commerson's nightshade</name>
    <dbReference type="NCBI Taxonomy" id="4109"/>
    <lineage>
        <taxon>Eukaryota</taxon>
        <taxon>Viridiplantae</taxon>
        <taxon>Streptophyta</taxon>
        <taxon>Embryophyta</taxon>
        <taxon>Tracheophyta</taxon>
        <taxon>Spermatophyta</taxon>
        <taxon>Magnoliopsida</taxon>
        <taxon>eudicotyledons</taxon>
        <taxon>Gunneridae</taxon>
        <taxon>Pentapetalae</taxon>
        <taxon>asterids</taxon>
        <taxon>lamiids</taxon>
        <taxon>Solanales</taxon>
        <taxon>Solanaceae</taxon>
        <taxon>Solanoideae</taxon>
        <taxon>Solaneae</taxon>
        <taxon>Solanum</taxon>
    </lineage>
</organism>
<protein>
    <submittedName>
        <fullName evidence="1">Uncharacterized protein</fullName>
    </submittedName>
</protein>
<gene>
    <name evidence="1" type="ORF">H5410_045042</name>
</gene>
<dbReference type="Proteomes" id="UP000824120">
    <property type="component" value="Chromosome 9"/>
</dbReference>
<sequence length="275" mass="31018">VECHSCSFFFQSRWLLKQPLEINLLRANNLLVALPGGSNNKIFLSPLNFTHNQDNYPLWETTIRSALEGSLFTMEYVQHKHTIANNLAMALQPFTNSELVSYILYGLDPTYGPFCMVINLRTLLSLARKFLAFFYKKNKNLQMNLSMSLSQLILLIVKDFSLDLLTTLVQQCINSNNAISNAMTIDGPSNHLICQIYEKLGHDIHGKVLLQEMIKHGLYHFATFVLHLNLPYCWCQGVYVILVCVPTTIIEYGGTTHRETKLGDGEAEGLGGSKG</sequence>
<evidence type="ECO:0000313" key="1">
    <source>
        <dbReference type="EMBL" id="KAG5584608.1"/>
    </source>
</evidence>
<keyword evidence="2" id="KW-1185">Reference proteome</keyword>
<feature type="non-terminal residue" evidence="1">
    <location>
        <position position="1"/>
    </location>
</feature>
<evidence type="ECO:0000313" key="2">
    <source>
        <dbReference type="Proteomes" id="UP000824120"/>
    </source>
</evidence>
<dbReference type="EMBL" id="JACXVP010000009">
    <property type="protein sequence ID" value="KAG5584608.1"/>
    <property type="molecule type" value="Genomic_DNA"/>
</dbReference>
<proteinExistence type="predicted"/>
<dbReference type="OrthoDB" id="10547013at2759"/>
<dbReference type="AlphaFoldDB" id="A0A9J5XCK5"/>
<reference evidence="1 2" key="1">
    <citation type="submission" date="2020-09" db="EMBL/GenBank/DDBJ databases">
        <title>De no assembly of potato wild relative species, Solanum commersonii.</title>
        <authorList>
            <person name="Cho K."/>
        </authorList>
    </citation>
    <scope>NUCLEOTIDE SEQUENCE [LARGE SCALE GENOMIC DNA]</scope>
    <source>
        <strain evidence="1">LZ3.2</strain>
        <tissue evidence="1">Leaf</tissue>
    </source>
</reference>
<comment type="caution">
    <text evidence="1">The sequence shown here is derived from an EMBL/GenBank/DDBJ whole genome shotgun (WGS) entry which is preliminary data.</text>
</comment>
<accession>A0A9J5XCK5</accession>
<name>A0A9J5XCK5_SOLCO</name>